<gene>
    <name evidence="8" type="ORF">KCX74_12195</name>
</gene>
<comment type="caution">
    <text evidence="8">The sequence shown here is derived from an EMBL/GenBank/DDBJ whole genome shotgun (WGS) entry which is preliminary data.</text>
</comment>
<feature type="signal peptide" evidence="6">
    <location>
        <begin position="1"/>
        <end position="20"/>
    </location>
</feature>
<keyword evidence="9" id="KW-1185">Reference proteome</keyword>
<dbReference type="Pfam" id="PF01497">
    <property type="entry name" value="Peripla_BP_2"/>
    <property type="match status" value="1"/>
</dbReference>
<dbReference type="AlphaFoldDB" id="A0A941IBU6"/>
<dbReference type="InterPro" id="IPR002491">
    <property type="entry name" value="ABC_transptr_periplasmic_BD"/>
</dbReference>
<keyword evidence="4 6" id="KW-0732">Signal</keyword>
<evidence type="ECO:0000256" key="5">
    <source>
        <dbReference type="SAM" id="MobiDB-lite"/>
    </source>
</evidence>
<comment type="similarity">
    <text evidence="2">Belongs to the bacterial solute-binding protein 8 family.</text>
</comment>
<keyword evidence="3" id="KW-0813">Transport</keyword>
<dbReference type="EMBL" id="JAGSOT010000035">
    <property type="protein sequence ID" value="MBR7796801.1"/>
    <property type="molecule type" value="Genomic_DNA"/>
</dbReference>
<feature type="domain" description="Fe/B12 periplasmic-binding" evidence="7">
    <location>
        <begin position="67"/>
        <end position="329"/>
    </location>
</feature>
<dbReference type="GO" id="GO:0005886">
    <property type="term" value="C:plasma membrane"/>
    <property type="evidence" value="ECO:0007669"/>
    <property type="project" value="UniProtKB-SubCell"/>
</dbReference>
<evidence type="ECO:0000313" key="8">
    <source>
        <dbReference type="EMBL" id="MBR7796801.1"/>
    </source>
</evidence>
<reference evidence="8" key="1">
    <citation type="submission" date="2021-04" db="EMBL/GenBank/DDBJ databases">
        <title>Isolation and polyphasic classification of algal microorganism.</title>
        <authorList>
            <person name="Wang S."/>
        </authorList>
    </citation>
    <scope>NUCLEOTIDE SEQUENCE</scope>
    <source>
        <strain evidence="8">720a</strain>
    </source>
</reference>
<accession>A0A941IBU6</accession>
<evidence type="ECO:0000256" key="3">
    <source>
        <dbReference type="ARBA" id="ARBA00022448"/>
    </source>
</evidence>
<dbReference type="PROSITE" id="PS51257">
    <property type="entry name" value="PROKAR_LIPOPROTEIN"/>
    <property type="match status" value="1"/>
</dbReference>
<proteinExistence type="inferred from homology"/>
<dbReference type="GO" id="GO:1901678">
    <property type="term" value="P:iron coordination entity transport"/>
    <property type="evidence" value="ECO:0007669"/>
    <property type="project" value="UniProtKB-ARBA"/>
</dbReference>
<evidence type="ECO:0000259" key="7">
    <source>
        <dbReference type="PROSITE" id="PS50983"/>
    </source>
</evidence>
<organism evidence="8 9">
    <name type="scientific">Virgibacillus salarius</name>
    <dbReference type="NCBI Taxonomy" id="447199"/>
    <lineage>
        <taxon>Bacteria</taxon>
        <taxon>Bacillati</taxon>
        <taxon>Bacillota</taxon>
        <taxon>Bacilli</taxon>
        <taxon>Bacillales</taxon>
        <taxon>Bacillaceae</taxon>
        <taxon>Virgibacillus</taxon>
    </lineage>
</organism>
<dbReference type="PANTHER" id="PTHR30532:SF26">
    <property type="entry name" value="IRON(3+)-HYDROXAMATE-BINDING PROTEIN FHUD"/>
    <property type="match status" value="1"/>
</dbReference>
<dbReference type="SUPFAM" id="SSF53807">
    <property type="entry name" value="Helical backbone' metal receptor"/>
    <property type="match status" value="1"/>
</dbReference>
<dbReference type="Proteomes" id="UP000675284">
    <property type="component" value="Unassembled WGS sequence"/>
</dbReference>
<dbReference type="GO" id="GO:0030288">
    <property type="term" value="C:outer membrane-bounded periplasmic space"/>
    <property type="evidence" value="ECO:0007669"/>
    <property type="project" value="TreeGrafter"/>
</dbReference>
<evidence type="ECO:0000256" key="1">
    <source>
        <dbReference type="ARBA" id="ARBA00004193"/>
    </source>
</evidence>
<evidence type="ECO:0000256" key="4">
    <source>
        <dbReference type="ARBA" id="ARBA00022729"/>
    </source>
</evidence>
<evidence type="ECO:0000256" key="2">
    <source>
        <dbReference type="ARBA" id="ARBA00008814"/>
    </source>
</evidence>
<feature type="region of interest" description="Disordered" evidence="5">
    <location>
        <begin position="29"/>
        <end position="57"/>
    </location>
</feature>
<name>A0A941IBU6_9BACI</name>
<protein>
    <submittedName>
        <fullName evidence="8">ABC transporter substrate-binding protein</fullName>
    </submittedName>
</protein>
<comment type="subcellular location">
    <subcellularLocation>
        <location evidence="1">Cell membrane</location>
        <topology evidence="1">Lipid-anchor</topology>
    </subcellularLocation>
</comment>
<dbReference type="Gene3D" id="3.40.50.1980">
    <property type="entry name" value="Nitrogenase molybdenum iron protein domain"/>
    <property type="match status" value="2"/>
</dbReference>
<feature type="compositionally biased region" description="Basic and acidic residues" evidence="5">
    <location>
        <begin position="29"/>
        <end position="43"/>
    </location>
</feature>
<feature type="chain" id="PRO_5039006672" evidence="6">
    <location>
        <begin position="21"/>
        <end position="329"/>
    </location>
</feature>
<sequence length="329" mass="37076">MKFSRILPFSFCLLIIFLLAACGDSDKEEKAENSKADDTKQSEEQAEQTRVYESPNGEVEIPANPERVLVADQDYVGYALALGVTPIATTGWIFDSPYFKDQLSDTKNVGDKTSISIEEVIALKPDLIITYSEDKYEQLAKVAPTVLIPFGTYNYREMLTEFGKILNKEEAVKAYFATFDEKVEEKKKEIADVIENDEKVVIIELAEKEIYLFGESYGRGGEIIYNQLGLSAPEKAAEEAKDEGWASISLEAVPEFLEEADHIFIGVRESENGDTEERKSDVTSLTMWENLPAVKNGNVYDYKVQNMYFSDPIALSHQLDFIVDKLKSE</sequence>
<evidence type="ECO:0000313" key="9">
    <source>
        <dbReference type="Proteomes" id="UP000675284"/>
    </source>
</evidence>
<dbReference type="InterPro" id="IPR051313">
    <property type="entry name" value="Bact_iron-sidero_bind"/>
</dbReference>
<dbReference type="PROSITE" id="PS50983">
    <property type="entry name" value="FE_B12_PBP"/>
    <property type="match status" value="1"/>
</dbReference>
<dbReference type="PANTHER" id="PTHR30532">
    <property type="entry name" value="IRON III DICITRATE-BINDING PERIPLASMIC PROTEIN"/>
    <property type="match status" value="1"/>
</dbReference>
<dbReference type="RefSeq" id="WP_034678560.1">
    <property type="nucleotide sequence ID" value="NZ_BAAACY010000008.1"/>
</dbReference>
<evidence type="ECO:0000256" key="6">
    <source>
        <dbReference type="SAM" id="SignalP"/>
    </source>
</evidence>